<dbReference type="Proteomes" id="UP000326759">
    <property type="component" value="Unassembled WGS sequence"/>
</dbReference>
<evidence type="ECO:0000256" key="5">
    <source>
        <dbReference type="ARBA" id="ARBA00022741"/>
    </source>
</evidence>
<dbReference type="GO" id="GO:0005886">
    <property type="term" value="C:plasma membrane"/>
    <property type="evidence" value="ECO:0007669"/>
    <property type="project" value="TreeGrafter"/>
</dbReference>
<dbReference type="Gene3D" id="3.60.21.10">
    <property type="match status" value="1"/>
</dbReference>
<dbReference type="OrthoDB" id="7722975at2759"/>
<dbReference type="InterPro" id="IPR029052">
    <property type="entry name" value="Metallo-depent_PP-like"/>
</dbReference>
<dbReference type="GO" id="GO:0046872">
    <property type="term" value="F:metal ion binding"/>
    <property type="evidence" value="ECO:0007669"/>
    <property type="project" value="UniProtKB-KW"/>
</dbReference>
<dbReference type="Gene3D" id="3.90.780.10">
    <property type="entry name" value="5'-Nucleotidase, C-terminal domain"/>
    <property type="match status" value="1"/>
</dbReference>
<dbReference type="PANTHER" id="PTHR11575">
    <property type="entry name" value="5'-NUCLEOTIDASE-RELATED"/>
    <property type="match status" value="1"/>
</dbReference>
<comment type="catalytic activity">
    <reaction evidence="1">
        <text>a ribonucleoside 5'-phosphate + H2O = a ribonucleoside + phosphate</text>
        <dbReference type="Rhea" id="RHEA:12484"/>
        <dbReference type="ChEBI" id="CHEBI:15377"/>
        <dbReference type="ChEBI" id="CHEBI:18254"/>
        <dbReference type="ChEBI" id="CHEBI:43474"/>
        <dbReference type="ChEBI" id="CHEBI:58043"/>
        <dbReference type="EC" id="3.1.3.5"/>
    </reaction>
</comment>
<evidence type="ECO:0000256" key="3">
    <source>
        <dbReference type="ARBA" id="ARBA00012643"/>
    </source>
</evidence>
<dbReference type="InterPro" id="IPR008334">
    <property type="entry name" value="5'-Nucleotdase_C"/>
</dbReference>
<dbReference type="PANTHER" id="PTHR11575:SF24">
    <property type="entry name" value="5'-NUCLEOTIDASE"/>
    <property type="match status" value="1"/>
</dbReference>
<organism evidence="9 10">
    <name type="scientific">Armadillidium nasatum</name>
    <dbReference type="NCBI Taxonomy" id="96803"/>
    <lineage>
        <taxon>Eukaryota</taxon>
        <taxon>Metazoa</taxon>
        <taxon>Ecdysozoa</taxon>
        <taxon>Arthropoda</taxon>
        <taxon>Crustacea</taxon>
        <taxon>Multicrustacea</taxon>
        <taxon>Malacostraca</taxon>
        <taxon>Eumalacostraca</taxon>
        <taxon>Peracarida</taxon>
        <taxon>Isopoda</taxon>
        <taxon>Oniscidea</taxon>
        <taxon>Crinocheta</taxon>
        <taxon>Armadillidiidae</taxon>
        <taxon>Armadillidium</taxon>
    </lineage>
</organism>
<sequence length="364" mass="40730">MRNCNFCDVSSSPRTKPVINQLRSTDPSTEKSMGEYPSIVKQNSGKRVLVVQAYAFGKYLGELDVTFNEKGDVVSWVGNPILLDNSVPQDPRILEELVPWRERIQDIVMETIGRTFVFLDGNRQSCRMKECNLGNLQTDAIIHQNAKYPDDKEWALTSLAVINGGGIRASIDERASNGSISMEDILAVAPFQNTIDIVELKGSHIKEMFEHSVRNYDPFGIDLPGGFLQVSGFHIVYDITKPPGSRVVSIAARCSSCRIPEYMPLNETQVYKVAMPSFIANGGDGYSVVRDNKINHHLTGLLDTDVINQYIRLYSPIYQGIENRILFLQSSEPCSGSNVIYKPADNSSFSHKDLIYYEIEACRS</sequence>
<evidence type="ECO:0000313" key="9">
    <source>
        <dbReference type="EMBL" id="KAB7499624.1"/>
    </source>
</evidence>
<dbReference type="EMBL" id="SEYY01017668">
    <property type="protein sequence ID" value="KAB7499624.1"/>
    <property type="molecule type" value="Genomic_DNA"/>
</dbReference>
<dbReference type="EC" id="3.1.3.5" evidence="3"/>
<keyword evidence="5 7" id="KW-0547">Nucleotide-binding</keyword>
<reference evidence="9 10" key="1">
    <citation type="journal article" date="2019" name="PLoS Biol.">
        <title>Sex chromosomes control vertical transmission of feminizing Wolbachia symbionts in an isopod.</title>
        <authorList>
            <person name="Becking T."/>
            <person name="Chebbi M.A."/>
            <person name="Giraud I."/>
            <person name="Moumen B."/>
            <person name="Laverre T."/>
            <person name="Caubet Y."/>
            <person name="Peccoud J."/>
            <person name="Gilbert C."/>
            <person name="Cordaux R."/>
        </authorList>
    </citation>
    <scope>NUCLEOTIDE SEQUENCE [LARGE SCALE GENOMIC DNA]</scope>
    <source>
        <strain evidence="9">ANa2</strain>
        <tissue evidence="9">Whole body excluding digestive tract and cuticle</tissue>
    </source>
</reference>
<comment type="caution">
    <text evidence="9">The sequence shown here is derived from an EMBL/GenBank/DDBJ whole genome shotgun (WGS) entry which is preliminary data.</text>
</comment>
<dbReference type="PRINTS" id="PR01607">
    <property type="entry name" value="APYRASEFAMLY"/>
</dbReference>
<accession>A0A5N5SZH9</accession>
<gene>
    <name evidence="9" type="primary">NT5E</name>
    <name evidence="9" type="ORF">Anas_08915</name>
</gene>
<protein>
    <recommendedName>
        <fullName evidence="3">5'-nucleotidase</fullName>
        <ecNumber evidence="3">3.1.3.5</ecNumber>
    </recommendedName>
</protein>
<feature type="domain" description="5'-Nucleotidase C-terminal" evidence="8">
    <location>
        <begin position="113"/>
        <end position="289"/>
    </location>
</feature>
<dbReference type="AlphaFoldDB" id="A0A5N5SZH9"/>
<dbReference type="GO" id="GO:0008253">
    <property type="term" value="F:5'-nucleotidase activity"/>
    <property type="evidence" value="ECO:0007669"/>
    <property type="project" value="UniProtKB-EC"/>
</dbReference>
<feature type="non-terminal residue" evidence="9">
    <location>
        <position position="364"/>
    </location>
</feature>
<keyword evidence="4" id="KW-0479">Metal-binding</keyword>
<name>A0A5N5SZH9_9CRUS</name>
<dbReference type="GO" id="GO:0006196">
    <property type="term" value="P:AMP catabolic process"/>
    <property type="evidence" value="ECO:0007669"/>
    <property type="project" value="TreeGrafter"/>
</dbReference>
<evidence type="ECO:0000256" key="1">
    <source>
        <dbReference type="ARBA" id="ARBA00000815"/>
    </source>
</evidence>
<dbReference type="InterPro" id="IPR036907">
    <property type="entry name" value="5'-Nucleotdase_C_sf"/>
</dbReference>
<evidence type="ECO:0000259" key="8">
    <source>
        <dbReference type="Pfam" id="PF02872"/>
    </source>
</evidence>
<evidence type="ECO:0000256" key="4">
    <source>
        <dbReference type="ARBA" id="ARBA00022723"/>
    </source>
</evidence>
<dbReference type="SUPFAM" id="SSF56300">
    <property type="entry name" value="Metallo-dependent phosphatases"/>
    <property type="match status" value="1"/>
</dbReference>
<comment type="similarity">
    <text evidence="2 7">Belongs to the 5'-nucleotidase family.</text>
</comment>
<evidence type="ECO:0000256" key="2">
    <source>
        <dbReference type="ARBA" id="ARBA00006654"/>
    </source>
</evidence>
<dbReference type="Pfam" id="PF02872">
    <property type="entry name" value="5_nucleotid_C"/>
    <property type="match status" value="1"/>
</dbReference>
<evidence type="ECO:0000313" key="10">
    <source>
        <dbReference type="Proteomes" id="UP000326759"/>
    </source>
</evidence>
<dbReference type="InterPro" id="IPR006179">
    <property type="entry name" value="5_nucleotidase/apyrase"/>
</dbReference>
<dbReference type="SUPFAM" id="SSF55816">
    <property type="entry name" value="5'-nucleotidase (syn. UDP-sugar hydrolase), C-terminal domain"/>
    <property type="match status" value="1"/>
</dbReference>
<keyword evidence="10" id="KW-1185">Reference proteome</keyword>
<evidence type="ECO:0000256" key="7">
    <source>
        <dbReference type="RuleBase" id="RU362119"/>
    </source>
</evidence>
<proteinExistence type="inferred from homology"/>
<dbReference type="GO" id="GO:0000166">
    <property type="term" value="F:nucleotide binding"/>
    <property type="evidence" value="ECO:0007669"/>
    <property type="project" value="UniProtKB-KW"/>
</dbReference>
<dbReference type="FunFam" id="3.90.780.10:FF:000001">
    <property type="entry name" value="NT5E isoform 3"/>
    <property type="match status" value="1"/>
</dbReference>
<evidence type="ECO:0000256" key="6">
    <source>
        <dbReference type="ARBA" id="ARBA00022801"/>
    </source>
</evidence>
<keyword evidence="6 7" id="KW-0378">Hydrolase</keyword>